<dbReference type="OrthoDB" id="46925at2759"/>
<dbReference type="EMBL" id="CM000608">
    <property type="protein sequence ID" value="EEC49641.1"/>
    <property type="molecule type" value="Genomic_DNA"/>
</dbReference>
<evidence type="ECO:0000313" key="3">
    <source>
        <dbReference type="EMBL" id="EEC49641.1"/>
    </source>
</evidence>
<dbReference type="InParanoid" id="B7FVJ5"/>
<dbReference type="KEGG" id="pti:PHATRDRAFT_44762"/>
<dbReference type="OMA" id="HRANDQQ"/>
<dbReference type="AlphaFoldDB" id="B7FVJ5"/>
<evidence type="ECO:0000256" key="1">
    <source>
        <dbReference type="SAM" id="Coils"/>
    </source>
</evidence>
<feature type="region of interest" description="Disordered" evidence="2">
    <location>
        <begin position="673"/>
        <end position="698"/>
    </location>
</feature>
<feature type="region of interest" description="Disordered" evidence="2">
    <location>
        <begin position="188"/>
        <end position="210"/>
    </location>
</feature>
<proteinExistence type="predicted"/>
<feature type="region of interest" description="Disordered" evidence="2">
    <location>
        <begin position="432"/>
        <end position="498"/>
    </location>
</feature>
<evidence type="ECO:0000313" key="4">
    <source>
        <dbReference type="Proteomes" id="UP000000759"/>
    </source>
</evidence>
<accession>B7FVJ5</accession>
<dbReference type="GeneID" id="7199731"/>
<organism evidence="3 4">
    <name type="scientific">Phaeodactylum tricornutum (strain CCAP 1055/1)</name>
    <dbReference type="NCBI Taxonomy" id="556484"/>
    <lineage>
        <taxon>Eukaryota</taxon>
        <taxon>Sar</taxon>
        <taxon>Stramenopiles</taxon>
        <taxon>Ochrophyta</taxon>
        <taxon>Bacillariophyta</taxon>
        <taxon>Bacillariophyceae</taxon>
        <taxon>Bacillariophycidae</taxon>
        <taxon>Naviculales</taxon>
        <taxon>Phaeodactylaceae</taxon>
        <taxon>Phaeodactylum</taxon>
    </lineage>
</organism>
<dbReference type="eggNOG" id="ENOG502SGGU">
    <property type="taxonomic scope" value="Eukaryota"/>
</dbReference>
<dbReference type="Proteomes" id="UP000000759">
    <property type="component" value="Chromosome 5"/>
</dbReference>
<dbReference type="HOGENOM" id="CLU_395103_0_0_1"/>
<sequence length="698" mass="75439">MDLPFVVDSTSTQSSQQLENSIGLGADDSSLVTASSQGSLLPNSEDSADNVERATTAYTNDTGTDAADPVTLGTGTSDAPLTTAPARDRRDDFEDHLLLATPADLSVPNVEPTSHRLGSIGSVLSQLGLRGPTTEIPHAKHNDNQNHRGYAIDAHRANDQQEEEEVIDFTYVNVWDTDADEVDILLSTGTEEDDDRSDPHPTSDRRGPERGDILAALISGTPWADDSTAEDFVVLSEQANRAAAQAIQAKRRGNLQEALDAHATAAKLFREAAGRIQGSNASMTHSLLLLSQTQARSALALKRAVKLRPSLSRTNRPNSDTLDSQTDRLRATVRGALNNRREADISDSVFLGSASNKDSSQLAAANDNAAVNDSSSEHNPVDEMLELERELKNMDMALELGNSIASLDTRTQNRMKSSMIDGSFMVIPPGSQYHSLSSSTRNPAPAPRAVPNRPAVGASTARARANRVQTRLEASVTRPATHVSTVPPPGPPFSKNQSLESSWWGSSVAASQVLTSSVVSLASGMGGGPSTDAVSPSGNQPANTKQLMRLMDSLKALGDENAVLMREVEGAEAARTEAKVVKQQMQHFKEEYRLRFDKLKETLERFRKGQTSHGLNPVLASEFGKTANSETVQQQEGLIRKLTADLQKEKEESKRKDAALKKYESFYLEVKARSAQKQRQREAQQRQARAGVGTPPLK</sequence>
<reference evidence="4" key="2">
    <citation type="submission" date="2008-08" db="EMBL/GenBank/DDBJ databases">
        <authorList>
            <consortium name="Diatom Consortium"/>
            <person name="Grigoriev I."/>
            <person name="Grimwood J."/>
            <person name="Kuo A."/>
            <person name="Otillar R.P."/>
            <person name="Salamov A."/>
            <person name="Detter J.C."/>
            <person name="Lindquist E."/>
            <person name="Shapiro H."/>
            <person name="Lucas S."/>
            <person name="Glavina del Rio T."/>
            <person name="Pitluck S."/>
            <person name="Rokhsar D."/>
            <person name="Bowler C."/>
        </authorList>
    </citation>
    <scope>GENOME REANNOTATION</scope>
    <source>
        <strain evidence="4">CCAP 1055/1</strain>
    </source>
</reference>
<feature type="coiled-coil region" evidence="1">
    <location>
        <begin position="554"/>
        <end position="659"/>
    </location>
</feature>
<feature type="compositionally biased region" description="Polar residues" evidence="2">
    <location>
        <begin position="30"/>
        <end position="45"/>
    </location>
</feature>
<reference evidence="3 4" key="1">
    <citation type="journal article" date="2008" name="Nature">
        <title>The Phaeodactylum genome reveals the evolutionary history of diatom genomes.</title>
        <authorList>
            <person name="Bowler C."/>
            <person name="Allen A.E."/>
            <person name="Badger J.H."/>
            <person name="Grimwood J."/>
            <person name="Jabbari K."/>
            <person name="Kuo A."/>
            <person name="Maheswari U."/>
            <person name="Martens C."/>
            <person name="Maumus F."/>
            <person name="Otillar R.P."/>
            <person name="Rayko E."/>
            <person name="Salamov A."/>
            <person name="Vandepoele K."/>
            <person name="Beszteri B."/>
            <person name="Gruber A."/>
            <person name="Heijde M."/>
            <person name="Katinka M."/>
            <person name="Mock T."/>
            <person name="Valentin K."/>
            <person name="Verret F."/>
            <person name="Berges J.A."/>
            <person name="Brownlee C."/>
            <person name="Cadoret J.P."/>
            <person name="Chiovitti A."/>
            <person name="Choi C.J."/>
            <person name="Coesel S."/>
            <person name="De Martino A."/>
            <person name="Detter J.C."/>
            <person name="Durkin C."/>
            <person name="Falciatore A."/>
            <person name="Fournet J."/>
            <person name="Haruta M."/>
            <person name="Huysman M.J."/>
            <person name="Jenkins B.D."/>
            <person name="Jiroutova K."/>
            <person name="Jorgensen R.E."/>
            <person name="Joubert Y."/>
            <person name="Kaplan A."/>
            <person name="Kroger N."/>
            <person name="Kroth P.G."/>
            <person name="La Roche J."/>
            <person name="Lindquist E."/>
            <person name="Lommer M."/>
            <person name="Martin-Jezequel V."/>
            <person name="Lopez P.J."/>
            <person name="Lucas S."/>
            <person name="Mangogna M."/>
            <person name="McGinnis K."/>
            <person name="Medlin L.K."/>
            <person name="Montsant A."/>
            <person name="Oudot-Le Secq M.P."/>
            <person name="Napoli C."/>
            <person name="Obornik M."/>
            <person name="Parker M.S."/>
            <person name="Petit J.L."/>
            <person name="Porcel B.M."/>
            <person name="Poulsen N."/>
            <person name="Robison M."/>
            <person name="Rychlewski L."/>
            <person name="Rynearson T.A."/>
            <person name="Schmutz J."/>
            <person name="Shapiro H."/>
            <person name="Siaut M."/>
            <person name="Stanley M."/>
            <person name="Sussman M.R."/>
            <person name="Taylor A.R."/>
            <person name="Vardi A."/>
            <person name="von Dassow P."/>
            <person name="Vyverman W."/>
            <person name="Willis A."/>
            <person name="Wyrwicz L.S."/>
            <person name="Rokhsar D.S."/>
            <person name="Weissenbach J."/>
            <person name="Armbrust E.V."/>
            <person name="Green B.R."/>
            <person name="Van de Peer Y."/>
            <person name="Grigoriev I.V."/>
        </authorList>
    </citation>
    <scope>NUCLEOTIDE SEQUENCE [LARGE SCALE GENOMIC DNA]</scope>
    <source>
        <strain evidence="3 4">CCAP 1055/1</strain>
    </source>
</reference>
<keyword evidence="1" id="KW-0175">Coiled coil</keyword>
<feature type="compositionally biased region" description="Low complexity" evidence="2">
    <location>
        <begin position="441"/>
        <end position="456"/>
    </location>
</feature>
<feature type="compositionally biased region" description="Basic and acidic residues" evidence="2">
    <location>
        <begin position="197"/>
        <end position="210"/>
    </location>
</feature>
<evidence type="ECO:0000256" key="2">
    <source>
        <dbReference type="SAM" id="MobiDB-lite"/>
    </source>
</evidence>
<dbReference type="RefSeq" id="XP_002178943.1">
    <property type="nucleotide sequence ID" value="XM_002178907.1"/>
</dbReference>
<dbReference type="PaxDb" id="2850-Phatr44762"/>
<feature type="region of interest" description="Disordered" evidence="2">
    <location>
        <begin position="1"/>
        <end position="88"/>
    </location>
</feature>
<gene>
    <name evidence="3" type="ORF">PHATRDRAFT_44762</name>
</gene>
<keyword evidence="4" id="KW-1185">Reference proteome</keyword>
<protein>
    <submittedName>
        <fullName evidence="3">Uncharacterized protein</fullName>
    </submittedName>
</protein>
<name>B7FVJ5_PHATC</name>